<reference evidence="4 5" key="1">
    <citation type="submission" date="2024-04" db="EMBL/GenBank/DDBJ databases">
        <title>Flavobacterium sp. DGU11 16S ribosomal RNA gene Genome sequencing and assembly.</title>
        <authorList>
            <person name="Park S."/>
        </authorList>
    </citation>
    <scope>NUCLEOTIDE SEQUENCE [LARGE SCALE GENOMIC DNA]</scope>
    <source>
        <strain evidence="4 5">DGU11</strain>
    </source>
</reference>
<dbReference type="InterPro" id="IPR050745">
    <property type="entry name" value="Multifunctional_regulatory"/>
</dbReference>
<dbReference type="PROSITE" id="PS50297">
    <property type="entry name" value="ANK_REP_REGION"/>
    <property type="match status" value="1"/>
</dbReference>
<dbReference type="InterPro" id="IPR036770">
    <property type="entry name" value="Ankyrin_rpt-contain_sf"/>
</dbReference>
<dbReference type="Pfam" id="PF13637">
    <property type="entry name" value="Ank_4"/>
    <property type="match status" value="1"/>
</dbReference>
<name>A0ABU9HUE1_9FLAO</name>
<evidence type="ECO:0000313" key="4">
    <source>
        <dbReference type="EMBL" id="MEL1243771.1"/>
    </source>
</evidence>
<dbReference type="Pfam" id="PF12796">
    <property type="entry name" value="Ank_2"/>
    <property type="match status" value="1"/>
</dbReference>
<dbReference type="RefSeq" id="WP_341696091.1">
    <property type="nucleotide sequence ID" value="NZ_JBBYHR010000003.1"/>
</dbReference>
<dbReference type="PROSITE" id="PS50088">
    <property type="entry name" value="ANK_REPEAT"/>
    <property type="match status" value="1"/>
</dbReference>
<feature type="repeat" description="ANK" evidence="3">
    <location>
        <begin position="120"/>
        <end position="152"/>
    </location>
</feature>
<accession>A0ABU9HUE1</accession>
<evidence type="ECO:0000313" key="5">
    <source>
        <dbReference type="Proteomes" id="UP001464555"/>
    </source>
</evidence>
<organism evidence="4 5">
    <name type="scientific">Flavobacterium arundinis</name>
    <dbReference type="NCBI Taxonomy" id="3139143"/>
    <lineage>
        <taxon>Bacteria</taxon>
        <taxon>Pseudomonadati</taxon>
        <taxon>Bacteroidota</taxon>
        <taxon>Flavobacteriia</taxon>
        <taxon>Flavobacteriales</taxon>
        <taxon>Flavobacteriaceae</taxon>
        <taxon>Flavobacterium</taxon>
    </lineage>
</organism>
<comment type="caution">
    <text evidence="4">The sequence shown here is derived from an EMBL/GenBank/DDBJ whole genome shotgun (WGS) entry which is preliminary data.</text>
</comment>
<keyword evidence="1" id="KW-0677">Repeat</keyword>
<evidence type="ECO:0000256" key="1">
    <source>
        <dbReference type="ARBA" id="ARBA00022737"/>
    </source>
</evidence>
<protein>
    <submittedName>
        <fullName evidence="4">Ankyrin repeat domain-containing protein</fullName>
    </submittedName>
</protein>
<evidence type="ECO:0000256" key="3">
    <source>
        <dbReference type="PROSITE-ProRule" id="PRU00023"/>
    </source>
</evidence>
<dbReference type="PANTHER" id="PTHR24189">
    <property type="entry name" value="MYOTROPHIN"/>
    <property type="match status" value="1"/>
</dbReference>
<sequence length="173" mass="19181">MSEWNQDDLSTYSSFGHPGVAESAINLIKSGANPNVKDDELQSTPLINTSVTVNENSLEVAKVLIEYGADINEVNMYGDTALYELIYHHQPGHFSYNEQLARAQFLIDNGAKIETTFNGVYKSSLHLAVYRNARDMVLLLLKNGADKMFKNTNGQTLKEIAAAQGHNEIAELF</sequence>
<dbReference type="PANTHER" id="PTHR24189:SF50">
    <property type="entry name" value="ANKYRIN REPEAT AND SOCS BOX PROTEIN 2"/>
    <property type="match status" value="1"/>
</dbReference>
<dbReference type="InterPro" id="IPR002110">
    <property type="entry name" value="Ankyrin_rpt"/>
</dbReference>
<proteinExistence type="predicted"/>
<dbReference type="Proteomes" id="UP001464555">
    <property type="component" value="Unassembled WGS sequence"/>
</dbReference>
<dbReference type="EMBL" id="JBBYHR010000003">
    <property type="protein sequence ID" value="MEL1243771.1"/>
    <property type="molecule type" value="Genomic_DNA"/>
</dbReference>
<dbReference type="SUPFAM" id="SSF48403">
    <property type="entry name" value="Ankyrin repeat"/>
    <property type="match status" value="1"/>
</dbReference>
<dbReference type="Gene3D" id="1.25.40.20">
    <property type="entry name" value="Ankyrin repeat-containing domain"/>
    <property type="match status" value="2"/>
</dbReference>
<gene>
    <name evidence="4" type="ORF">AAEO56_05815</name>
</gene>
<keyword evidence="5" id="KW-1185">Reference proteome</keyword>
<evidence type="ECO:0000256" key="2">
    <source>
        <dbReference type="ARBA" id="ARBA00023043"/>
    </source>
</evidence>
<dbReference type="SMART" id="SM00248">
    <property type="entry name" value="ANK"/>
    <property type="match status" value="3"/>
</dbReference>
<keyword evidence="2 3" id="KW-0040">ANK repeat</keyword>